<dbReference type="GO" id="GO:0055085">
    <property type="term" value="P:transmembrane transport"/>
    <property type="evidence" value="ECO:0007669"/>
    <property type="project" value="InterPro"/>
</dbReference>
<dbReference type="GO" id="GO:0005886">
    <property type="term" value="C:plasma membrane"/>
    <property type="evidence" value="ECO:0007669"/>
    <property type="project" value="UniProtKB-SubCell"/>
</dbReference>
<keyword evidence="6 7" id="KW-0472">Membrane</keyword>
<dbReference type="PANTHER" id="PTHR32243:SF18">
    <property type="entry name" value="INNER MEMBRANE ABC TRANSPORTER PERMEASE PROTEIN YCJP"/>
    <property type="match status" value="1"/>
</dbReference>
<keyword evidence="5 7" id="KW-1133">Transmembrane helix</keyword>
<dbReference type="EMBL" id="JACCBH010000001">
    <property type="protein sequence ID" value="NYD54211.1"/>
    <property type="molecule type" value="Genomic_DNA"/>
</dbReference>
<dbReference type="InterPro" id="IPR050901">
    <property type="entry name" value="BP-dep_ABC_trans_perm"/>
</dbReference>
<evidence type="ECO:0000313" key="9">
    <source>
        <dbReference type="EMBL" id="NYD54211.1"/>
    </source>
</evidence>
<feature type="domain" description="ABC transmembrane type-1" evidence="8">
    <location>
        <begin position="69"/>
        <end position="259"/>
    </location>
</feature>
<keyword evidence="9" id="KW-0762">Sugar transport</keyword>
<dbReference type="PANTHER" id="PTHR32243">
    <property type="entry name" value="MALTOSE TRANSPORT SYSTEM PERMEASE-RELATED"/>
    <property type="match status" value="1"/>
</dbReference>
<dbReference type="InterPro" id="IPR000515">
    <property type="entry name" value="MetI-like"/>
</dbReference>
<evidence type="ECO:0000256" key="4">
    <source>
        <dbReference type="ARBA" id="ARBA00022692"/>
    </source>
</evidence>
<dbReference type="PROSITE" id="PS50928">
    <property type="entry name" value="ABC_TM1"/>
    <property type="match status" value="1"/>
</dbReference>
<comment type="similarity">
    <text evidence="7">Belongs to the binding-protein-dependent transport system permease family.</text>
</comment>
<dbReference type="Gene3D" id="1.10.3720.10">
    <property type="entry name" value="MetI-like"/>
    <property type="match status" value="1"/>
</dbReference>
<evidence type="ECO:0000256" key="5">
    <source>
        <dbReference type="ARBA" id="ARBA00022989"/>
    </source>
</evidence>
<feature type="transmembrane region" description="Helical" evidence="7">
    <location>
        <begin position="137"/>
        <end position="157"/>
    </location>
</feature>
<dbReference type="InterPro" id="IPR035906">
    <property type="entry name" value="MetI-like_sf"/>
</dbReference>
<reference evidence="9 10" key="1">
    <citation type="submission" date="2020-07" db="EMBL/GenBank/DDBJ databases">
        <title>Sequencing the genomes of 1000 actinobacteria strains.</title>
        <authorList>
            <person name="Klenk H.-P."/>
        </authorList>
    </citation>
    <scope>NUCLEOTIDE SEQUENCE [LARGE SCALE GENOMIC DNA]</scope>
    <source>
        <strain evidence="9 10">DSM 22185</strain>
    </source>
</reference>
<evidence type="ECO:0000259" key="8">
    <source>
        <dbReference type="PROSITE" id="PS50928"/>
    </source>
</evidence>
<evidence type="ECO:0000256" key="3">
    <source>
        <dbReference type="ARBA" id="ARBA00022475"/>
    </source>
</evidence>
<name>A0A7Y9EUU6_9MICO</name>
<gene>
    <name evidence="9" type="ORF">BKA02_001266</name>
</gene>
<keyword evidence="10" id="KW-1185">Reference proteome</keyword>
<sequence length="274" mass="29473">MNSRSRSRITRVIGIAVFLLWTLVPVYWLVATSLKAPLETTRNPPVWIPSLDISAYTTALAEPQLVRGLFNSAVVAVGATAVSVLFGALAAYGVTHLAMRRMRNFEFWVLSSRMAPPVAVAIPFFLMFNGMHLNDTLIGLILAHIVLVVGIVCWILIESFRGLSPELLEASLVDGCGYGRAFRSVLLPLALPGIVAAASISFLLSWNDFFFALVLSGNNSATAPLAIYRAIGYNNIDLGQLAATSTIVLIPTVLVIGLFQRQLVSGLTMGAVKG</sequence>
<comment type="caution">
    <text evidence="9">The sequence shown here is derived from an EMBL/GenBank/DDBJ whole genome shotgun (WGS) entry which is preliminary data.</text>
</comment>
<feature type="transmembrane region" description="Helical" evidence="7">
    <location>
        <begin position="238"/>
        <end position="259"/>
    </location>
</feature>
<protein>
    <submittedName>
        <fullName evidence="9">Multiple sugar transport system permease protein</fullName>
    </submittedName>
</protein>
<feature type="transmembrane region" description="Helical" evidence="7">
    <location>
        <begin position="107"/>
        <end position="131"/>
    </location>
</feature>
<feature type="transmembrane region" description="Helical" evidence="7">
    <location>
        <begin position="210"/>
        <end position="231"/>
    </location>
</feature>
<evidence type="ECO:0000256" key="2">
    <source>
        <dbReference type="ARBA" id="ARBA00022448"/>
    </source>
</evidence>
<evidence type="ECO:0000313" key="10">
    <source>
        <dbReference type="Proteomes" id="UP000552045"/>
    </source>
</evidence>
<dbReference type="AlphaFoldDB" id="A0A7Y9EUU6"/>
<dbReference type="Proteomes" id="UP000552045">
    <property type="component" value="Unassembled WGS sequence"/>
</dbReference>
<dbReference type="SUPFAM" id="SSF161098">
    <property type="entry name" value="MetI-like"/>
    <property type="match status" value="1"/>
</dbReference>
<evidence type="ECO:0000256" key="6">
    <source>
        <dbReference type="ARBA" id="ARBA00023136"/>
    </source>
</evidence>
<feature type="transmembrane region" description="Helical" evidence="7">
    <location>
        <begin position="73"/>
        <end position="95"/>
    </location>
</feature>
<organism evidence="9 10">
    <name type="scientific">Microbacterium pseudoresistens</name>
    <dbReference type="NCBI Taxonomy" id="640634"/>
    <lineage>
        <taxon>Bacteria</taxon>
        <taxon>Bacillati</taxon>
        <taxon>Actinomycetota</taxon>
        <taxon>Actinomycetes</taxon>
        <taxon>Micrococcales</taxon>
        <taxon>Microbacteriaceae</taxon>
        <taxon>Microbacterium</taxon>
    </lineage>
</organism>
<keyword evidence="4 7" id="KW-0812">Transmembrane</keyword>
<evidence type="ECO:0000256" key="1">
    <source>
        <dbReference type="ARBA" id="ARBA00004651"/>
    </source>
</evidence>
<keyword evidence="3" id="KW-1003">Cell membrane</keyword>
<dbReference type="Pfam" id="PF00528">
    <property type="entry name" value="BPD_transp_1"/>
    <property type="match status" value="1"/>
</dbReference>
<proteinExistence type="inferred from homology"/>
<feature type="transmembrane region" description="Helical" evidence="7">
    <location>
        <begin position="185"/>
        <end position="204"/>
    </location>
</feature>
<feature type="transmembrane region" description="Helical" evidence="7">
    <location>
        <begin position="12"/>
        <end position="30"/>
    </location>
</feature>
<comment type="subcellular location">
    <subcellularLocation>
        <location evidence="1 7">Cell membrane</location>
        <topology evidence="1 7">Multi-pass membrane protein</topology>
    </subcellularLocation>
</comment>
<evidence type="ECO:0000256" key="7">
    <source>
        <dbReference type="RuleBase" id="RU363032"/>
    </source>
</evidence>
<keyword evidence="2 7" id="KW-0813">Transport</keyword>
<accession>A0A7Y9EUU6</accession>
<dbReference type="RefSeq" id="WP_179432345.1">
    <property type="nucleotide sequence ID" value="NZ_BAABLC010000001.1"/>
</dbReference>
<dbReference type="CDD" id="cd06261">
    <property type="entry name" value="TM_PBP2"/>
    <property type="match status" value="1"/>
</dbReference>